<proteinExistence type="predicted"/>
<dbReference type="EMBL" id="KK583234">
    <property type="protein sequence ID" value="KDO25205.1"/>
    <property type="molecule type" value="Genomic_DNA"/>
</dbReference>
<dbReference type="RefSeq" id="XP_012204111.1">
    <property type="nucleotide sequence ID" value="XM_012348721.1"/>
</dbReference>
<gene>
    <name evidence="2" type="ORF">SPRG_20784</name>
</gene>
<sequence length="273" mass="29820">MASAVHDAAIELQAVLLSSRRLRQTALPSRQRFDTTKLAPVSSAPDFLELSSDEESDADDNNTSTSRYDDEDYGAISDCSTLSDYDEPEPSKKETPTVEQLTVVADETDLAAKLYARMVELDALKTDMLQAVASAVQRLDAFIAITTEGPTTFSNSWDGALPLGTALDRQLGVWALALHEWAALQRRPLAQMSTSVAVQADVSSDNTPRAQNGCVQCSVQPLYDQAPAHSTSEWNERLTMAKEECSSLRVRCAALSKQERIDAEHEKALLALQ</sequence>
<feature type="region of interest" description="Disordered" evidence="1">
    <location>
        <begin position="28"/>
        <end position="96"/>
    </location>
</feature>
<name>A0A067C7V0_SAPPC</name>
<dbReference type="KEGG" id="spar:SPRG_20784"/>
<keyword evidence="3" id="KW-1185">Reference proteome</keyword>
<dbReference type="AlphaFoldDB" id="A0A067C7V0"/>
<feature type="non-terminal residue" evidence="2">
    <location>
        <position position="273"/>
    </location>
</feature>
<dbReference type="VEuPathDB" id="FungiDB:SPRG_20784"/>
<feature type="compositionally biased region" description="Acidic residues" evidence="1">
    <location>
        <begin position="51"/>
        <end position="60"/>
    </location>
</feature>
<evidence type="ECO:0000313" key="2">
    <source>
        <dbReference type="EMBL" id="KDO25205.1"/>
    </source>
</evidence>
<protein>
    <submittedName>
        <fullName evidence="2">Uncharacterized protein</fullName>
    </submittedName>
</protein>
<dbReference type="Proteomes" id="UP000030745">
    <property type="component" value="Unassembled WGS sequence"/>
</dbReference>
<organism evidence="2 3">
    <name type="scientific">Saprolegnia parasitica (strain CBS 223.65)</name>
    <dbReference type="NCBI Taxonomy" id="695850"/>
    <lineage>
        <taxon>Eukaryota</taxon>
        <taxon>Sar</taxon>
        <taxon>Stramenopiles</taxon>
        <taxon>Oomycota</taxon>
        <taxon>Saprolegniomycetes</taxon>
        <taxon>Saprolegniales</taxon>
        <taxon>Saprolegniaceae</taxon>
        <taxon>Saprolegnia</taxon>
    </lineage>
</organism>
<reference evidence="2 3" key="1">
    <citation type="journal article" date="2013" name="PLoS Genet.">
        <title>Distinctive expansion of potential virulence genes in the genome of the oomycete fish pathogen Saprolegnia parasitica.</title>
        <authorList>
            <person name="Jiang R.H."/>
            <person name="de Bruijn I."/>
            <person name="Haas B.J."/>
            <person name="Belmonte R."/>
            <person name="Lobach L."/>
            <person name="Christie J."/>
            <person name="van den Ackerveken G."/>
            <person name="Bottin A."/>
            <person name="Bulone V."/>
            <person name="Diaz-Moreno S.M."/>
            <person name="Dumas B."/>
            <person name="Fan L."/>
            <person name="Gaulin E."/>
            <person name="Govers F."/>
            <person name="Grenville-Briggs L.J."/>
            <person name="Horner N.R."/>
            <person name="Levin J.Z."/>
            <person name="Mammella M."/>
            <person name="Meijer H.J."/>
            <person name="Morris P."/>
            <person name="Nusbaum C."/>
            <person name="Oome S."/>
            <person name="Phillips A.J."/>
            <person name="van Rooyen D."/>
            <person name="Rzeszutek E."/>
            <person name="Saraiva M."/>
            <person name="Secombes C.J."/>
            <person name="Seidl M.F."/>
            <person name="Snel B."/>
            <person name="Stassen J.H."/>
            <person name="Sykes S."/>
            <person name="Tripathy S."/>
            <person name="van den Berg H."/>
            <person name="Vega-Arreguin J.C."/>
            <person name="Wawra S."/>
            <person name="Young S.K."/>
            <person name="Zeng Q."/>
            <person name="Dieguez-Uribeondo J."/>
            <person name="Russ C."/>
            <person name="Tyler B.M."/>
            <person name="van West P."/>
        </authorList>
    </citation>
    <scope>NUCLEOTIDE SEQUENCE [LARGE SCALE GENOMIC DNA]</scope>
    <source>
        <strain evidence="2 3">CBS 223.65</strain>
    </source>
</reference>
<evidence type="ECO:0000313" key="3">
    <source>
        <dbReference type="Proteomes" id="UP000030745"/>
    </source>
</evidence>
<dbReference type="GeneID" id="24141814"/>
<evidence type="ECO:0000256" key="1">
    <source>
        <dbReference type="SAM" id="MobiDB-lite"/>
    </source>
</evidence>
<accession>A0A067C7V0</accession>